<proteinExistence type="predicted"/>
<evidence type="ECO:0000313" key="1">
    <source>
        <dbReference type="EMBL" id="RRT41207.1"/>
    </source>
</evidence>
<dbReference type="Proteomes" id="UP000287651">
    <property type="component" value="Unassembled WGS sequence"/>
</dbReference>
<accession>A0A426XNY4</accession>
<gene>
    <name evidence="1" type="ORF">B296_00046454</name>
</gene>
<name>A0A426XNY4_ENSVE</name>
<dbReference type="AlphaFoldDB" id="A0A426XNY4"/>
<organism evidence="1 2">
    <name type="scientific">Ensete ventricosum</name>
    <name type="common">Abyssinian banana</name>
    <name type="synonym">Musa ensete</name>
    <dbReference type="NCBI Taxonomy" id="4639"/>
    <lineage>
        <taxon>Eukaryota</taxon>
        <taxon>Viridiplantae</taxon>
        <taxon>Streptophyta</taxon>
        <taxon>Embryophyta</taxon>
        <taxon>Tracheophyta</taxon>
        <taxon>Spermatophyta</taxon>
        <taxon>Magnoliopsida</taxon>
        <taxon>Liliopsida</taxon>
        <taxon>Zingiberales</taxon>
        <taxon>Musaceae</taxon>
        <taxon>Ensete</taxon>
    </lineage>
</organism>
<protein>
    <submittedName>
        <fullName evidence="1">Uncharacterized protein</fullName>
    </submittedName>
</protein>
<dbReference type="EMBL" id="AMZH03018765">
    <property type="protein sequence ID" value="RRT41207.1"/>
    <property type="molecule type" value="Genomic_DNA"/>
</dbReference>
<evidence type="ECO:0000313" key="2">
    <source>
        <dbReference type="Proteomes" id="UP000287651"/>
    </source>
</evidence>
<reference evidence="1 2" key="1">
    <citation type="journal article" date="2014" name="Agronomy (Basel)">
        <title>A Draft Genome Sequence for Ensete ventricosum, the Drought-Tolerant Tree Against Hunger.</title>
        <authorList>
            <person name="Harrison J."/>
            <person name="Moore K.A."/>
            <person name="Paszkiewicz K."/>
            <person name="Jones T."/>
            <person name="Grant M."/>
            <person name="Ambacheew D."/>
            <person name="Muzemil S."/>
            <person name="Studholme D.J."/>
        </authorList>
    </citation>
    <scope>NUCLEOTIDE SEQUENCE [LARGE SCALE GENOMIC DNA]</scope>
</reference>
<sequence length="124" mass="13907">MTLGTCGRIRGSATGETGCRRLTFASFRTGSYITRSITCLETGNRRWELWAPLALTILHPIIVQITWRRRPHPLGFRSISTTTTIVKWFCRAAIHMPEHHGPASSLILDTNSDAVRRQQLSSSS</sequence>
<comment type="caution">
    <text evidence="1">The sequence shown here is derived from an EMBL/GenBank/DDBJ whole genome shotgun (WGS) entry which is preliminary data.</text>
</comment>